<dbReference type="InterPro" id="IPR025503">
    <property type="entry name" value="DUF4391"/>
</dbReference>
<proteinExistence type="predicted"/>
<keyword evidence="1" id="KW-0175">Coiled coil</keyword>
<dbReference type="Pfam" id="PF14335">
    <property type="entry name" value="DUF4391"/>
    <property type="match status" value="1"/>
</dbReference>
<dbReference type="RefSeq" id="WP_370397572.1">
    <property type="nucleotide sequence ID" value="NZ_JALBUT010000009.1"/>
</dbReference>
<organism evidence="2 3">
    <name type="scientific">Intestinicryptomonas porci</name>
    <dbReference type="NCBI Taxonomy" id="2926320"/>
    <lineage>
        <taxon>Bacteria</taxon>
        <taxon>Pseudomonadati</taxon>
        <taxon>Verrucomicrobiota</taxon>
        <taxon>Opitutia</taxon>
        <taxon>Opitutales</taxon>
        <taxon>Intestinicryptomonaceae</taxon>
        <taxon>Intestinicryptomonas</taxon>
    </lineage>
</organism>
<dbReference type="Proteomes" id="UP001275932">
    <property type="component" value="Unassembled WGS sequence"/>
</dbReference>
<name>A0ABU4WHT3_9BACT</name>
<evidence type="ECO:0000313" key="3">
    <source>
        <dbReference type="Proteomes" id="UP001275932"/>
    </source>
</evidence>
<feature type="coiled-coil region" evidence="1">
    <location>
        <begin position="147"/>
        <end position="217"/>
    </location>
</feature>
<evidence type="ECO:0000313" key="2">
    <source>
        <dbReference type="EMBL" id="MDX8416119.1"/>
    </source>
</evidence>
<sequence>MKEFPSSSVVNKIFSESKFFKKLALSKRKLPFGTIEKVLWRNKICAATVNVQEGASVKEIQVFEIFLKGDVICEAILRTIDNSIPYPILFLIRFEGKYQAWLGYKETNSAGVSLTVKTYNKTDWLNFEELPLEIKGLNLDEVYANFLSQINSNIERKSEEQADLRARVNHAEAIRKLEAEIEKLTSKLFKENQFNKQVKLNEKIRNKKEEIRKMKEGAL</sequence>
<accession>A0ABU4WHT3</accession>
<gene>
    <name evidence="2" type="ORF">MOX91_08025</name>
</gene>
<reference evidence="2 3" key="1">
    <citation type="submission" date="2022-03" db="EMBL/GenBank/DDBJ databases">
        <title>Novel taxa within the pig intestine.</title>
        <authorList>
            <person name="Wylensek D."/>
            <person name="Bishof K."/>
            <person name="Afrizal A."/>
            <person name="Clavel T."/>
        </authorList>
    </citation>
    <scope>NUCLEOTIDE SEQUENCE [LARGE SCALE GENOMIC DNA]</scope>
    <source>
        <strain evidence="2 3">CLA-KB-P66</strain>
    </source>
</reference>
<evidence type="ECO:0000256" key="1">
    <source>
        <dbReference type="SAM" id="Coils"/>
    </source>
</evidence>
<keyword evidence="3" id="KW-1185">Reference proteome</keyword>
<dbReference type="EMBL" id="JALBUT010000009">
    <property type="protein sequence ID" value="MDX8416119.1"/>
    <property type="molecule type" value="Genomic_DNA"/>
</dbReference>
<protein>
    <submittedName>
        <fullName evidence="2">DUF4391 domain-containing protein</fullName>
    </submittedName>
</protein>
<comment type="caution">
    <text evidence="2">The sequence shown here is derived from an EMBL/GenBank/DDBJ whole genome shotgun (WGS) entry which is preliminary data.</text>
</comment>